<dbReference type="PROSITE" id="PS50081">
    <property type="entry name" value="ZF_DAG_PE_2"/>
    <property type="match status" value="1"/>
</dbReference>
<dbReference type="InterPro" id="IPR002219">
    <property type="entry name" value="PKC_DAG/PE"/>
</dbReference>
<feature type="region of interest" description="Disordered" evidence="3">
    <location>
        <begin position="543"/>
        <end position="569"/>
    </location>
</feature>
<dbReference type="STRING" id="763407.A0A163DGQ5"/>
<dbReference type="SUPFAM" id="SSF57889">
    <property type="entry name" value="Cysteine-rich domain"/>
    <property type="match status" value="1"/>
</dbReference>
<feature type="compositionally biased region" description="Basic and acidic residues" evidence="3">
    <location>
        <begin position="286"/>
        <end position="295"/>
    </location>
</feature>
<evidence type="ECO:0000256" key="1">
    <source>
        <dbReference type="ARBA" id="ARBA00022723"/>
    </source>
</evidence>
<dbReference type="GO" id="GO:0046872">
    <property type="term" value="F:metal ion binding"/>
    <property type="evidence" value="ECO:0007669"/>
    <property type="project" value="UniProtKB-KW"/>
</dbReference>
<dbReference type="InterPro" id="IPR024855">
    <property type="entry name" value="UNC79"/>
</dbReference>
<proteinExistence type="predicted"/>
<dbReference type="OrthoDB" id="6270916at2759"/>
<name>A0A163DGQ5_PHYB8</name>
<feature type="compositionally biased region" description="Polar residues" evidence="3">
    <location>
        <begin position="343"/>
        <end position="365"/>
    </location>
</feature>
<dbReference type="GeneID" id="29002567"/>
<dbReference type="EMBL" id="KV440986">
    <property type="protein sequence ID" value="OAD71110.1"/>
    <property type="molecule type" value="Genomic_DNA"/>
</dbReference>
<feature type="region of interest" description="Disordered" evidence="3">
    <location>
        <begin position="15"/>
        <end position="54"/>
    </location>
</feature>
<dbReference type="InterPro" id="IPR046349">
    <property type="entry name" value="C1-like_sf"/>
</dbReference>
<reference evidence="6" key="1">
    <citation type="submission" date="2015-06" db="EMBL/GenBank/DDBJ databases">
        <title>Expansion of signal transduction pathways in fungi by whole-genome duplication.</title>
        <authorList>
            <consortium name="DOE Joint Genome Institute"/>
            <person name="Corrochano L.M."/>
            <person name="Kuo A."/>
            <person name="Marcet-Houben M."/>
            <person name="Polaino S."/>
            <person name="Salamov A."/>
            <person name="Villalobos J.M."/>
            <person name="Alvarez M.I."/>
            <person name="Avalos J."/>
            <person name="Benito E.P."/>
            <person name="Benoit I."/>
            <person name="Burger G."/>
            <person name="Camino L.P."/>
            <person name="Canovas D."/>
            <person name="Cerda-Olmedo E."/>
            <person name="Cheng J.-F."/>
            <person name="Dominguez A."/>
            <person name="Elias M."/>
            <person name="Eslava A.P."/>
            <person name="Glaser F."/>
            <person name="Grimwood J."/>
            <person name="Gutierrez G."/>
            <person name="Heitman J."/>
            <person name="Henrissat B."/>
            <person name="Iturriaga E.A."/>
            <person name="Lang B.F."/>
            <person name="Lavin J.L."/>
            <person name="Lee S."/>
            <person name="Li W."/>
            <person name="Lindquist E."/>
            <person name="Lopez-Garcia S."/>
            <person name="Luque E.M."/>
            <person name="Marcos A.T."/>
            <person name="Martin J."/>
            <person name="McCluskey K."/>
            <person name="Medina H.R."/>
            <person name="Miralles-Duran A."/>
            <person name="Miyazaki A."/>
            <person name="Munoz-Torres E."/>
            <person name="Oguiza J.A."/>
            <person name="Ohm R."/>
            <person name="Olmedo M."/>
            <person name="Orejas M."/>
            <person name="Ortiz-Castellanos L."/>
            <person name="Pisabarro A.G."/>
            <person name="Rodriguez-Romero J."/>
            <person name="Ruiz-Herrera J."/>
            <person name="Ruiz-Vazquez R."/>
            <person name="Sanz C."/>
            <person name="Schackwitz W."/>
            <person name="Schmutz J."/>
            <person name="Shahriari M."/>
            <person name="Shelest E."/>
            <person name="Silva-Franco F."/>
            <person name="Soanes D."/>
            <person name="Syed K."/>
            <person name="Tagua V.G."/>
            <person name="Talbot N.J."/>
            <person name="Thon M."/>
            <person name="De vries R.P."/>
            <person name="Wiebenga A."/>
            <person name="Yadav J.S."/>
            <person name="Braun E.L."/>
            <person name="Baker S."/>
            <person name="Garre V."/>
            <person name="Horwitz B."/>
            <person name="Torres-Martinez S."/>
            <person name="Idnurm A."/>
            <person name="Herrera-Estrella A."/>
            <person name="Gabaldon T."/>
            <person name="Grigoriev I.V."/>
        </authorList>
    </citation>
    <scope>NUCLEOTIDE SEQUENCE [LARGE SCALE GENOMIC DNA]</scope>
    <source>
        <strain evidence="6">NRRL 1555(-)</strain>
    </source>
</reference>
<dbReference type="Gene3D" id="3.30.60.20">
    <property type="match status" value="1"/>
</dbReference>
<feature type="compositionally biased region" description="Low complexity" evidence="3">
    <location>
        <begin position="148"/>
        <end position="172"/>
    </location>
</feature>
<dbReference type="SUPFAM" id="SSF48371">
    <property type="entry name" value="ARM repeat"/>
    <property type="match status" value="1"/>
</dbReference>
<evidence type="ECO:0000256" key="2">
    <source>
        <dbReference type="ARBA" id="ARBA00022833"/>
    </source>
</evidence>
<protein>
    <recommendedName>
        <fullName evidence="4">Phorbol-ester/DAG-type domain-containing protein</fullName>
    </recommendedName>
</protein>
<feature type="region of interest" description="Disordered" evidence="3">
    <location>
        <begin position="286"/>
        <end position="382"/>
    </location>
</feature>
<dbReference type="InterPro" id="IPR016024">
    <property type="entry name" value="ARM-type_fold"/>
</dbReference>
<feature type="compositionally biased region" description="Polar residues" evidence="3">
    <location>
        <begin position="301"/>
        <end position="329"/>
    </location>
</feature>
<dbReference type="Pfam" id="PF00130">
    <property type="entry name" value="C1_1"/>
    <property type="match status" value="1"/>
</dbReference>
<dbReference type="PANTHER" id="PTHR21696:SF2">
    <property type="entry name" value="PROTEIN UNC-79 HOMOLOG"/>
    <property type="match status" value="1"/>
</dbReference>
<keyword evidence="2" id="KW-0862">Zinc</keyword>
<evidence type="ECO:0000313" key="5">
    <source>
        <dbReference type="EMBL" id="OAD71110.1"/>
    </source>
</evidence>
<dbReference type="Proteomes" id="UP000077315">
    <property type="component" value="Unassembled WGS sequence"/>
</dbReference>
<sequence length="2555" mass="289906">MSGNYPNNRIRETIINITNQQSLPYSDGENELQGEMPAPPLSSKRNNQAQTSPKVEEIRKMIRHILTKLGKRKRPAPSIAHLGEQLRSNNVSTQFENEDTVELLFRLREVLLLCQDMDEKLGIQILTQRLIGYRKQNSMALLSSERTPSNSPASSRSNSPVPSPKSAVPSRSFEASPTNAHNSTIKKESRVDFEKILFLLDELVINDCRYKSANPKPTQPPYMMQSVLVDIAIILVNIRSDSVGLYNIGATMLPAFETFNDGALAGKLLSFFIDILLPKLMACKEESKSRGDRFPSRRKQQPSTYNSVTVPSTKHQHTQSVTPTINIQSADVEDNTDKEHTQPVRSSNLTIDTRLSQSQTQSPMNPRSPGGPPRSPAIQSQYSHQQLMETHHAYALFTPLLFFMIQYLNPYLSSSRAGTQTNLSAAISRQSSSINNFHCALRFMIATKPDLYFDILDVISHSTPEVKFRACQVLFHYYNIGVGHVSVAEPLPKLGIVEEIAILERNRKRQEFESIRQQEQQQSDPTFLETMIGTNVAGINRKYRNGAGGNTRSPQLNHRGSGTSDSNDDDYNDDFHVWYPHMFTKPYSQTESGEQSTQQIPNATYIPDSGVIDYANGSYCNECYKEMEDYGLRCYQCKCNVHYNCFNQRMATNDLDIMLYVKEGGVQKVVSPQFCHIPPQPRFSHLHGNEHGGYGVCAAQVDIFGHHFHLVNLYTIMLCASCVLPLWGISQQGYRCSTCNRFIHPECLAQAKRDRNTNNQHSILHTCQPYKSLLESDTKITQKELSKQLFSFYGNLVPKGENELMGRSFEEVGTVLNVLLLQENILHCGVAAGCLLVCYLSDDPLTSNTRDSGALTFAQPCPALRRGIELCITYLESGSCKGSSFLSDFYSNRHHSLGEWMLSKEDYLSHLAAMMKSLAKSSNEGTIQSVIQTASEVKRRSAGDARGFLQVVPNPFTERWNDDDDFDDESCLPQEIMERSAMLAWLMENLHLKSKKTGEIMLQHMCNLGLFERKDAAPILFTSDTTATGSFLQSPHSLPLSSENEPVQCVFPVPFAIDCSPTVETLINSIEACFDDIDITLNECGMLLLVRRCWPDPFMSRYTTDRLIHAILTWIFQEDEKLSTLHAQYISNKHQIPGVRQNRYTHAAQLALLSRTRGLAGEKQRQSIAFGTTAGMSNGTGSAYVTIRTALRDRYVFPWLAAVHSMDPSMYASILSDTIERIVDGRREECMIPEWMEQQNHKKTTSRRYDEYMGYILKLKLGGLTFSSQDYMLERWLNKAYDDFEATGVLKDNEPVDVSNLARLCSTKNVASKYSAAPSVVSDSTHPYDTITNLFETKDIESIDQGIRWLTLFMHSGFVTLLIGISSEALSKISRLLIAAGASIRTLAEFLKLVWFQAVNVLKITTSRAAIIDIVGYINEKTSGSLFSLNETPNLPTERLASTQKFVKYSVVLTCFAYNCPLANITELDIVPYFGDHVARVMRTKRASLDKDNTSPMRADENTPIIRCMIKYLRYDQINVRTDVIKMFYALIYWGFGISNKSDFATKCMSALIPAIWEMLPPNHDHISDINLNLLMKLLSIDVRYFQACVYEIFEDSNWEVRYKGLDHLYGLFTKMDYAFQTKWLQMLTHLGPVFSYFVGCLWDKEENVRSKTFALIRTFGTLHLRSAFWCWEAYFMAASDRQKIPLVSLMINLHAIFPEWQVLQWEALLGALEMKRSDKSDTRSLDILDHYMRSDHSTKDKDHDDSASEIAADSENSKVLMLSLALQMLSNHISITPTQISRFKLILVEQMGFNNCRRFENAADEYVVTFGEFCYDPKDPSQDAMMISTSRGLKKVMDSFSPLPAETVASMPSDVLEQNRLKLTENSSPGIHFIDVVLKMFNSSVDLTKVSHIIVKAWLEIILIVVYKHNILVHEYELSVVNCMKQIIELLIKEISEENKLLILEILKCLLRRSDHLTAMILLKQIMALGKLMTKLGGKVTEPVYLKAKQFLKGAFLRFAGAGLFNRTVQDSGNRDVDLFYILRTIIDPEDVVPDEDMREVIYLRDQPVRDVLDKLMKQQMERSSFSTVLYNMCRYVETVHSHPYSETILNDYAGFLTTLVKHTSGWRRSEWNINPVLTMSAIFLKEHPYHFSILLAPIQILFKHGIAHCDLEAESVVKLMAAYSAISSIPGTQPQNVFAETIIEEVKAGMNNRLRLNRTTLMTLLQLILWDNDKEGKTWYTSIENEFLGEMAHGRQRNHYFKDKLPFILDPVVNFIKSQVVVSPFTENDFRTYNTASQILVLLCREDRKYLSRALALQRLDETRYCLRFLTWFILALLSDGADECLKGILEFEDVFTDLLTQTLNSVQAALDSTEANFADSTSSEALALCFLVLKSWLLLRSRSNNVCVNVDEKEHVQSDPLMLWMSVWPALRRILYGIESSTLFVPGNYGLSIWSMFLSLLQFLFGCHSSIVLINANEWSSLLDTLVTQLSVTNGIDELMSSSVEETSPLYEFKGRVTKVRQMFDVPPIEVPADMLIDQLYLVLRSVMQSQADNLAFPGATRVMTTAMGLPQ</sequence>
<evidence type="ECO:0000259" key="4">
    <source>
        <dbReference type="PROSITE" id="PS50081"/>
    </source>
</evidence>
<accession>A0A163DGQ5</accession>
<organism evidence="5 6">
    <name type="scientific">Phycomyces blakesleeanus (strain ATCC 8743b / DSM 1359 / FGSC 10004 / NBRC 33097 / NRRL 1555)</name>
    <dbReference type="NCBI Taxonomy" id="763407"/>
    <lineage>
        <taxon>Eukaryota</taxon>
        <taxon>Fungi</taxon>
        <taxon>Fungi incertae sedis</taxon>
        <taxon>Mucoromycota</taxon>
        <taxon>Mucoromycotina</taxon>
        <taxon>Mucoromycetes</taxon>
        <taxon>Mucorales</taxon>
        <taxon>Phycomycetaceae</taxon>
        <taxon>Phycomyces</taxon>
    </lineage>
</organism>
<gene>
    <name evidence="5" type="ORF">PHYBLDRAFT_66593</name>
</gene>
<dbReference type="PANTHER" id="PTHR21696">
    <property type="entry name" value="PROTEIN UNC-79 HOMOLOG"/>
    <property type="match status" value="1"/>
</dbReference>
<dbReference type="RefSeq" id="XP_018289150.1">
    <property type="nucleotide sequence ID" value="XM_018441661.1"/>
</dbReference>
<keyword evidence="6" id="KW-1185">Reference proteome</keyword>
<feature type="compositionally biased region" description="Polar residues" evidence="3">
    <location>
        <begin position="43"/>
        <end position="53"/>
    </location>
</feature>
<evidence type="ECO:0000313" key="6">
    <source>
        <dbReference type="Proteomes" id="UP000077315"/>
    </source>
</evidence>
<feature type="domain" description="Phorbol-ester/DAG-type" evidence="4">
    <location>
        <begin position="705"/>
        <end position="755"/>
    </location>
</feature>
<dbReference type="VEuPathDB" id="FungiDB:PHYBLDRAFT_66593"/>
<evidence type="ECO:0000256" key="3">
    <source>
        <dbReference type="SAM" id="MobiDB-lite"/>
    </source>
</evidence>
<dbReference type="InParanoid" id="A0A163DGQ5"/>
<keyword evidence="1" id="KW-0479">Metal-binding</keyword>
<feature type="region of interest" description="Disordered" evidence="3">
    <location>
        <begin position="141"/>
        <end position="181"/>
    </location>
</feature>
<feature type="compositionally biased region" description="Polar residues" evidence="3">
    <location>
        <begin position="550"/>
        <end position="563"/>
    </location>
</feature>